<dbReference type="NCBIfam" id="TIGR01498">
    <property type="entry name" value="folK"/>
    <property type="match status" value="1"/>
</dbReference>
<evidence type="ECO:0000256" key="8">
    <source>
        <dbReference type="ARBA" id="ARBA00022840"/>
    </source>
</evidence>
<dbReference type="GO" id="GO:0016301">
    <property type="term" value="F:kinase activity"/>
    <property type="evidence" value="ECO:0007669"/>
    <property type="project" value="UniProtKB-KW"/>
</dbReference>
<evidence type="ECO:0000256" key="9">
    <source>
        <dbReference type="ARBA" id="ARBA00022909"/>
    </source>
</evidence>
<dbReference type="PANTHER" id="PTHR43071">
    <property type="entry name" value="2-AMINO-4-HYDROXY-6-HYDROXYMETHYLDIHYDROPTERIDINE PYROPHOSPHOKINASE"/>
    <property type="match status" value="1"/>
</dbReference>
<dbReference type="Pfam" id="PF01288">
    <property type="entry name" value="HPPK"/>
    <property type="match status" value="1"/>
</dbReference>
<evidence type="ECO:0000256" key="7">
    <source>
        <dbReference type="ARBA" id="ARBA00022777"/>
    </source>
</evidence>
<dbReference type="SUPFAM" id="SSF55083">
    <property type="entry name" value="6-hydroxymethyl-7,8-dihydropterin pyrophosphokinase, HPPK"/>
    <property type="match status" value="1"/>
</dbReference>
<dbReference type="InterPro" id="IPR000550">
    <property type="entry name" value="Hppk"/>
</dbReference>
<evidence type="ECO:0000256" key="6">
    <source>
        <dbReference type="ARBA" id="ARBA00022741"/>
    </source>
</evidence>
<comment type="pathway">
    <text evidence="1">Cofactor biosynthesis; tetrahydrofolate biosynthesis; 2-amino-4-hydroxy-6-hydroxymethyl-7,8-dihydropteridine diphosphate from 7,8-dihydroneopterin triphosphate: step 4/4.</text>
</comment>
<comment type="caution">
    <text evidence="14">The sequence shown here is derived from an EMBL/GenBank/DDBJ whole genome shotgun (WGS) entry which is preliminary data.</text>
</comment>
<evidence type="ECO:0000256" key="3">
    <source>
        <dbReference type="ARBA" id="ARBA00013253"/>
    </source>
</evidence>
<evidence type="ECO:0000256" key="12">
    <source>
        <dbReference type="ARBA" id="ARBA00033413"/>
    </source>
</evidence>
<evidence type="ECO:0000313" key="14">
    <source>
        <dbReference type="EMBL" id="PKR79906.1"/>
    </source>
</evidence>
<dbReference type="EC" id="2.7.6.3" evidence="3"/>
<evidence type="ECO:0000256" key="11">
    <source>
        <dbReference type="ARBA" id="ARBA00029766"/>
    </source>
</evidence>
<evidence type="ECO:0000256" key="10">
    <source>
        <dbReference type="ARBA" id="ARBA00029409"/>
    </source>
</evidence>
<dbReference type="RefSeq" id="WP_101335375.1">
    <property type="nucleotide sequence ID" value="NZ_PJNI01000016.1"/>
</dbReference>
<dbReference type="OrthoDB" id="9776634at2"/>
<dbReference type="GO" id="GO:0046656">
    <property type="term" value="P:folic acid biosynthetic process"/>
    <property type="evidence" value="ECO:0007669"/>
    <property type="project" value="UniProtKB-KW"/>
</dbReference>
<evidence type="ECO:0000256" key="4">
    <source>
        <dbReference type="ARBA" id="ARBA00016218"/>
    </source>
</evidence>
<accession>A0A2I0QZZ0</accession>
<keyword evidence="15" id="KW-1185">Reference proteome</keyword>
<dbReference type="GO" id="GO:0005524">
    <property type="term" value="F:ATP binding"/>
    <property type="evidence" value="ECO:0007669"/>
    <property type="project" value="UniProtKB-KW"/>
</dbReference>
<dbReference type="InterPro" id="IPR035907">
    <property type="entry name" value="Hppk_sf"/>
</dbReference>
<dbReference type="AlphaFoldDB" id="A0A2I0QZZ0"/>
<comment type="function">
    <text evidence="10">Catalyzes the transfer of pyrophosphate from adenosine triphosphate (ATP) to 6-hydroxymethyl-7,8-dihydropterin, an enzymatic step in folate biosynthesis pathway.</text>
</comment>
<evidence type="ECO:0000256" key="1">
    <source>
        <dbReference type="ARBA" id="ARBA00005051"/>
    </source>
</evidence>
<dbReference type="PANTHER" id="PTHR43071:SF1">
    <property type="entry name" value="2-AMINO-4-HYDROXY-6-HYDROXYMETHYLDIHYDROPTERIDINE PYROPHOSPHOKINASE"/>
    <property type="match status" value="1"/>
</dbReference>
<sequence>METMRKVVLSLGSNLGDRLQVLEKAINKLTRRFPRNFKQSSFYETLPWGFETENLFLNCCVIFDDTIQPEELLEVTQEIEREFGRELKSNNGSYASRVLDIDIIYMGNTTIKTEKLTIPHPLMYVRNFVLRPLVEILPNFVDPLCNQSVKELLDRCNDENNVLLYNK</sequence>
<feature type="domain" description="7,8-dihydro-6-hydroxymethylpterin-pyrophosphokinase" evidence="13">
    <location>
        <begin position="8"/>
        <end position="138"/>
    </location>
</feature>
<evidence type="ECO:0000259" key="13">
    <source>
        <dbReference type="Pfam" id="PF01288"/>
    </source>
</evidence>
<evidence type="ECO:0000313" key="15">
    <source>
        <dbReference type="Proteomes" id="UP000236654"/>
    </source>
</evidence>
<gene>
    <name evidence="14" type="primary">folK</name>
    <name evidence="14" type="ORF">CW751_12540</name>
</gene>
<keyword evidence="5" id="KW-0808">Transferase</keyword>
<keyword evidence="8" id="KW-0067">ATP-binding</keyword>
<name>A0A2I0QZZ0_9FLAO</name>
<reference evidence="14 15" key="1">
    <citation type="submission" date="2017-12" db="EMBL/GenBank/DDBJ databases">
        <title>The draft genome sequence of Brumimicrobium saltpan LHR20.</title>
        <authorList>
            <person name="Do Z.-J."/>
            <person name="Luo H.-R."/>
        </authorList>
    </citation>
    <scope>NUCLEOTIDE SEQUENCE [LARGE SCALE GENOMIC DNA]</scope>
    <source>
        <strain evidence="14 15">LHR20</strain>
    </source>
</reference>
<dbReference type="UniPathway" id="UPA00077">
    <property type="reaction ID" value="UER00155"/>
</dbReference>
<organism evidence="14 15">
    <name type="scientific">Brumimicrobium salinarum</name>
    <dbReference type="NCBI Taxonomy" id="2058658"/>
    <lineage>
        <taxon>Bacteria</taxon>
        <taxon>Pseudomonadati</taxon>
        <taxon>Bacteroidota</taxon>
        <taxon>Flavobacteriia</taxon>
        <taxon>Flavobacteriales</taxon>
        <taxon>Crocinitomicaceae</taxon>
        <taxon>Brumimicrobium</taxon>
    </lineage>
</organism>
<dbReference type="Gene3D" id="3.30.70.560">
    <property type="entry name" value="7,8-Dihydro-6-hydroxymethylpterin-pyrophosphokinase HPPK"/>
    <property type="match status" value="1"/>
</dbReference>
<keyword evidence="7 14" id="KW-0418">Kinase</keyword>
<dbReference type="GO" id="GO:0046654">
    <property type="term" value="P:tetrahydrofolate biosynthetic process"/>
    <property type="evidence" value="ECO:0007669"/>
    <property type="project" value="UniProtKB-UniPathway"/>
</dbReference>
<dbReference type="CDD" id="cd00483">
    <property type="entry name" value="HPPK"/>
    <property type="match status" value="1"/>
</dbReference>
<protein>
    <recommendedName>
        <fullName evidence="4">2-amino-4-hydroxy-6-hydroxymethyldihydropteridine pyrophosphokinase</fullName>
        <ecNumber evidence="3">2.7.6.3</ecNumber>
    </recommendedName>
    <alternativeName>
        <fullName evidence="11">6-hydroxymethyl-7,8-dihydropterin pyrophosphokinase</fullName>
    </alternativeName>
    <alternativeName>
        <fullName evidence="12">7,8-dihydro-6-hydroxymethylpterin-pyrophosphokinase</fullName>
    </alternativeName>
</protein>
<dbReference type="EMBL" id="PJNI01000016">
    <property type="protein sequence ID" value="PKR79906.1"/>
    <property type="molecule type" value="Genomic_DNA"/>
</dbReference>
<dbReference type="GO" id="GO:0003848">
    <property type="term" value="F:2-amino-4-hydroxy-6-hydroxymethyldihydropteridine diphosphokinase activity"/>
    <property type="evidence" value="ECO:0007669"/>
    <property type="project" value="UniProtKB-EC"/>
</dbReference>
<keyword evidence="6" id="KW-0547">Nucleotide-binding</keyword>
<evidence type="ECO:0000256" key="2">
    <source>
        <dbReference type="ARBA" id="ARBA00005810"/>
    </source>
</evidence>
<dbReference type="Proteomes" id="UP000236654">
    <property type="component" value="Unassembled WGS sequence"/>
</dbReference>
<comment type="similarity">
    <text evidence="2">Belongs to the HPPK family.</text>
</comment>
<evidence type="ECO:0000256" key="5">
    <source>
        <dbReference type="ARBA" id="ARBA00022679"/>
    </source>
</evidence>
<keyword evidence="9" id="KW-0289">Folate biosynthesis</keyword>
<proteinExistence type="inferred from homology"/>